<organism evidence="2 3">
    <name type="scientific">Thalassobacillus cyri</name>
    <dbReference type="NCBI Taxonomy" id="571932"/>
    <lineage>
        <taxon>Bacteria</taxon>
        <taxon>Bacillati</taxon>
        <taxon>Bacillota</taxon>
        <taxon>Bacilli</taxon>
        <taxon>Bacillales</taxon>
        <taxon>Bacillaceae</taxon>
        <taxon>Thalassobacillus</taxon>
    </lineage>
</organism>
<dbReference type="Proteomes" id="UP000198584">
    <property type="component" value="Unassembled WGS sequence"/>
</dbReference>
<dbReference type="InterPro" id="IPR014099">
    <property type="entry name" value="Spore_coat_GerQ"/>
</dbReference>
<protein>
    <submittedName>
        <fullName evidence="2">Spore germination protein Q</fullName>
    </submittedName>
</protein>
<feature type="compositionally biased region" description="Polar residues" evidence="1">
    <location>
        <begin position="1"/>
        <end position="14"/>
    </location>
</feature>
<sequence length="194" mass="21430">MSQNNKENQASAKSQQNQPYYPANPYQYYYPAYAAQAPSGYYPSARQTAPPQGMGMMGTYQQSMGMPGMTQGGTPGMPGMMQGGMPGGTQGGTQGQGGMLPVEESYIENILRLNRGKEATVYMTFENNENWNAKIFKGIIEAAGRDHIILSDPQSGKRYLLLMIYLDYITFDEEIEYSYPFGNSGGQLANYTPR</sequence>
<dbReference type="NCBIfam" id="TIGR02728">
    <property type="entry name" value="spore_gerQ"/>
    <property type="match status" value="1"/>
</dbReference>
<evidence type="ECO:0000313" key="2">
    <source>
        <dbReference type="EMBL" id="SEA71509.1"/>
    </source>
</evidence>
<gene>
    <name evidence="2" type="ORF">SAMN05421743_107113</name>
</gene>
<dbReference type="EMBL" id="FNQR01000007">
    <property type="protein sequence ID" value="SEA71509.1"/>
    <property type="molecule type" value="Genomic_DNA"/>
</dbReference>
<name>A0A1H4DGE8_9BACI</name>
<proteinExistence type="predicted"/>
<dbReference type="Pfam" id="PF09671">
    <property type="entry name" value="Spore_GerQ"/>
    <property type="match status" value="1"/>
</dbReference>
<dbReference type="AlphaFoldDB" id="A0A1H4DGE8"/>
<reference evidence="3" key="1">
    <citation type="submission" date="2016-10" db="EMBL/GenBank/DDBJ databases">
        <authorList>
            <person name="Varghese N."/>
            <person name="Submissions S."/>
        </authorList>
    </citation>
    <scope>NUCLEOTIDE SEQUENCE [LARGE SCALE GENOMIC DNA]</scope>
    <source>
        <strain evidence="3">CCM7597</strain>
    </source>
</reference>
<evidence type="ECO:0000256" key="1">
    <source>
        <dbReference type="SAM" id="MobiDB-lite"/>
    </source>
</evidence>
<feature type="region of interest" description="Disordered" evidence="1">
    <location>
        <begin position="1"/>
        <end position="20"/>
    </location>
</feature>
<keyword evidence="3" id="KW-1185">Reference proteome</keyword>
<dbReference type="STRING" id="571932.SAMN05421743_107113"/>
<dbReference type="RefSeq" id="WP_342722479.1">
    <property type="nucleotide sequence ID" value="NZ_FNQR01000007.1"/>
</dbReference>
<evidence type="ECO:0000313" key="3">
    <source>
        <dbReference type="Proteomes" id="UP000198584"/>
    </source>
</evidence>
<accession>A0A1H4DGE8</accession>
<dbReference type="PIRSF" id="PIRSF038931">
    <property type="entry name" value="GerQ"/>
    <property type="match status" value="1"/>
</dbReference>